<dbReference type="Proteomes" id="UP000247932">
    <property type="component" value="Unassembled WGS sequence"/>
</dbReference>
<evidence type="ECO:0000313" key="2">
    <source>
        <dbReference type="Proteomes" id="UP000247932"/>
    </source>
</evidence>
<gene>
    <name evidence="1" type="ORF">DKK70_01050</name>
</gene>
<proteinExistence type="predicted"/>
<evidence type="ECO:0000313" key="1">
    <source>
        <dbReference type="EMBL" id="PXZ08383.1"/>
    </source>
</evidence>
<organism evidence="1 2">
    <name type="scientific">Gilliamella apicola</name>
    <dbReference type="NCBI Taxonomy" id="1196095"/>
    <lineage>
        <taxon>Bacteria</taxon>
        <taxon>Pseudomonadati</taxon>
        <taxon>Pseudomonadota</taxon>
        <taxon>Gammaproteobacteria</taxon>
        <taxon>Orbales</taxon>
        <taxon>Orbaceae</taxon>
        <taxon>Gilliamella</taxon>
    </lineage>
</organism>
<dbReference type="AlphaFoldDB" id="A0A2V4E740"/>
<dbReference type="EMBL" id="QGLR01000004">
    <property type="protein sequence ID" value="PXZ08383.1"/>
    <property type="molecule type" value="Genomic_DNA"/>
</dbReference>
<protein>
    <submittedName>
        <fullName evidence="1">Uncharacterized protein</fullName>
    </submittedName>
</protein>
<comment type="caution">
    <text evidence="1">The sequence shown here is derived from an EMBL/GenBank/DDBJ whole genome shotgun (WGS) entry which is preliminary data.</text>
</comment>
<name>A0A2V4E740_9GAMM</name>
<sequence length="63" mass="7592">MYNPHFTKFFSSAFIHKDKYRYVPTDGAIILQIENDEEIRKQADKIYKRMKCVKDSAEKFTKK</sequence>
<keyword evidence="2" id="KW-1185">Reference proteome</keyword>
<accession>A0A2V4E740</accession>
<reference evidence="1 2" key="1">
    <citation type="submission" date="2018-05" db="EMBL/GenBank/DDBJ databases">
        <title>Reference genomes for bee gut microbiota database.</title>
        <authorList>
            <person name="Ellegaard K.M."/>
        </authorList>
    </citation>
    <scope>NUCLEOTIDE SEQUENCE [LARGE SCALE GENOMIC DNA]</scope>
    <source>
        <strain evidence="1 2">ESL0182</strain>
    </source>
</reference>